<organism evidence="1 2">
    <name type="scientific">Paenibacillus nanensis</name>
    <dbReference type="NCBI Taxonomy" id="393251"/>
    <lineage>
        <taxon>Bacteria</taxon>
        <taxon>Bacillati</taxon>
        <taxon>Bacillota</taxon>
        <taxon>Bacilli</taxon>
        <taxon>Bacillales</taxon>
        <taxon>Paenibacillaceae</taxon>
        <taxon>Paenibacillus</taxon>
    </lineage>
</organism>
<dbReference type="RefSeq" id="WP_119600831.1">
    <property type="nucleotide sequence ID" value="NZ_QXQA01000010.1"/>
</dbReference>
<gene>
    <name evidence="1" type="ORF">D3P08_16680</name>
</gene>
<dbReference type="Proteomes" id="UP000266482">
    <property type="component" value="Unassembled WGS sequence"/>
</dbReference>
<comment type="caution">
    <text evidence="1">The sequence shown here is derived from an EMBL/GenBank/DDBJ whole genome shotgun (WGS) entry which is preliminary data.</text>
</comment>
<accession>A0A3A1V1R5</accession>
<dbReference type="OrthoDB" id="1934251at2"/>
<evidence type="ECO:0000313" key="1">
    <source>
        <dbReference type="EMBL" id="RIX51540.1"/>
    </source>
</evidence>
<sequence length="140" mass="16211">MFLHFIEERAHKEAFLELAHRISKSDGFVNRNERNMIQSWMHELGIEKWEPGASSQLTTAELVGNLKDERLKHIFLAEMLLLILADGSYFDAEIQIADEVRRLFGLDEAGFNKFKDWAEQVNKLMVEGMKLILSTSSERV</sequence>
<reference evidence="1 2" key="1">
    <citation type="submission" date="2018-09" db="EMBL/GenBank/DDBJ databases">
        <title>Paenibacillus aracenensis nov. sp. isolated from a cave in southern Spain.</title>
        <authorList>
            <person name="Jurado V."/>
            <person name="Gutierrez-Patricio S."/>
            <person name="Gonzalez-Pimentel J.L."/>
            <person name="Miller A.Z."/>
            <person name="Laiz L."/>
            <person name="Saiz-Jimenez C."/>
        </authorList>
    </citation>
    <scope>NUCLEOTIDE SEQUENCE [LARGE SCALE GENOMIC DNA]</scope>
    <source>
        <strain evidence="1 2">DSM 22867</strain>
    </source>
</reference>
<protein>
    <submittedName>
        <fullName evidence="1">TerB family tellurite resistance protein</fullName>
    </submittedName>
</protein>
<dbReference type="SUPFAM" id="SSF158682">
    <property type="entry name" value="TerB-like"/>
    <property type="match status" value="1"/>
</dbReference>
<dbReference type="AlphaFoldDB" id="A0A3A1V1R5"/>
<dbReference type="Gene3D" id="1.10.3680.10">
    <property type="entry name" value="TerB-like"/>
    <property type="match status" value="1"/>
</dbReference>
<keyword evidence="2" id="KW-1185">Reference proteome</keyword>
<dbReference type="EMBL" id="QXQA01000010">
    <property type="protein sequence ID" value="RIX51540.1"/>
    <property type="molecule type" value="Genomic_DNA"/>
</dbReference>
<dbReference type="InterPro" id="IPR029024">
    <property type="entry name" value="TerB-like"/>
</dbReference>
<proteinExistence type="predicted"/>
<name>A0A3A1V1R5_9BACL</name>
<evidence type="ECO:0000313" key="2">
    <source>
        <dbReference type="Proteomes" id="UP000266482"/>
    </source>
</evidence>